<keyword evidence="3" id="KW-0808">Transferase</keyword>
<sequence length="429" mass="46664">MNASNDETKDAKDAVAANVKPESDMPAFGPPKKPTELGVLGRYRILKELGRGGMGGIYLGYEERLRRRVALKVMLPKFAQNEAAKTRFNREALAAAQLKHDNIVTIYDADEWNGIPFIAMEYLQGASLDDFLKKNPVTGVSQALRVGREVCSALAVAHKMGVAHRDIKPSNIWLEAPLGKAKILDFGLVKSLNPLDEAKLTTSGAIIGSPAYMSPEQARGSKIDHRTDIFSVGSVLYRMSTGQLPFQGDNLMDLLMALGGKEPRQVTELNPKVPSDLAALIHKMLSKNPDDRPQTAEEIAAALQRMADRRQFAASSSHAIPKSAAIRDTAPTGYTNSGEQVVAPIEVNPQEESAFDHIEESGPRQVLPPASMAETTRGSASNTLSDPPRMPVVVSQAAFQKNRTFFFAAIGIIFAMVFALTFILVRVLK</sequence>
<dbReference type="PROSITE" id="PS50011">
    <property type="entry name" value="PROTEIN_KINASE_DOM"/>
    <property type="match status" value="1"/>
</dbReference>
<evidence type="ECO:0000313" key="11">
    <source>
        <dbReference type="EMBL" id="QEL16100.1"/>
    </source>
</evidence>
<evidence type="ECO:0000256" key="8">
    <source>
        <dbReference type="SAM" id="MobiDB-lite"/>
    </source>
</evidence>
<dbReference type="PANTHER" id="PTHR43289:SF6">
    <property type="entry name" value="SERINE_THREONINE-PROTEIN KINASE NEKL-3"/>
    <property type="match status" value="1"/>
</dbReference>
<evidence type="ECO:0000256" key="3">
    <source>
        <dbReference type="ARBA" id="ARBA00022679"/>
    </source>
</evidence>
<feature type="compositionally biased region" description="Basic and acidic residues" evidence="8">
    <location>
        <begin position="1"/>
        <end position="13"/>
    </location>
</feature>
<organism evidence="11 12">
    <name type="scientific">Limnoglobus roseus</name>
    <dbReference type="NCBI Taxonomy" id="2598579"/>
    <lineage>
        <taxon>Bacteria</taxon>
        <taxon>Pseudomonadati</taxon>
        <taxon>Planctomycetota</taxon>
        <taxon>Planctomycetia</taxon>
        <taxon>Gemmatales</taxon>
        <taxon>Gemmataceae</taxon>
        <taxon>Limnoglobus</taxon>
    </lineage>
</organism>
<keyword evidence="9" id="KW-1133">Transmembrane helix</keyword>
<feature type="binding site" evidence="7">
    <location>
        <position position="72"/>
    </location>
    <ligand>
        <name>ATP</name>
        <dbReference type="ChEBI" id="CHEBI:30616"/>
    </ligand>
</feature>
<dbReference type="GO" id="GO:0005524">
    <property type="term" value="F:ATP binding"/>
    <property type="evidence" value="ECO:0007669"/>
    <property type="project" value="UniProtKB-UniRule"/>
</dbReference>
<dbReference type="Gene3D" id="1.10.510.10">
    <property type="entry name" value="Transferase(Phosphotransferase) domain 1"/>
    <property type="match status" value="1"/>
</dbReference>
<evidence type="ECO:0000256" key="6">
    <source>
        <dbReference type="ARBA" id="ARBA00022840"/>
    </source>
</evidence>
<evidence type="ECO:0000256" key="2">
    <source>
        <dbReference type="ARBA" id="ARBA00022527"/>
    </source>
</evidence>
<evidence type="ECO:0000256" key="9">
    <source>
        <dbReference type="SAM" id="Phobius"/>
    </source>
</evidence>
<protein>
    <recommendedName>
        <fullName evidence="1">non-specific serine/threonine protein kinase</fullName>
        <ecNumber evidence="1">2.7.11.1</ecNumber>
    </recommendedName>
</protein>
<dbReference type="PANTHER" id="PTHR43289">
    <property type="entry name" value="MITOGEN-ACTIVATED PROTEIN KINASE KINASE KINASE 20-RELATED"/>
    <property type="match status" value="1"/>
</dbReference>
<feature type="transmembrane region" description="Helical" evidence="9">
    <location>
        <begin position="405"/>
        <end position="428"/>
    </location>
</feature>
<evidence type="ECO:0000256" key="7">
    <source>
        <dbReference type="PROSITE-ProRule" id="PRU10141"/>
    </source>
</evidence>
<dbReference type="AlphaFoldDB" id="A0A5C1ABL2"/>
<gene>
    <name evidence="11" type="ORF">PX52LOC_03039</name>
</gene>
<keyword evidence="12" id="KW-1185">Reference proteome</keyword>
<feature type="domain" description="Protein kinase" evidence="10">
    <location>
        <begin position="43"/>
        <end position="313"/>
    </location>
</feature>
<dbReference type="CDD" id="cd14014">
    <property type="entry name" value="STKc_PknB_like"/>
    <property type="match status" value="1"/>
</dbReference>
<keyword evidence="6 7" id="KW-0067">ATP-binding</keyword>
<dbReference type="SUPFAM" id="SSF56112">
    <property type="entry name" value="Protein kinase-like (PK-like)"/>
    <property type="match status" value="1"/>
</dbReference>
<dbReference type="InterPro" id="IPR017441">
    <property type="entry name" value="Protein_kinase_ATP_BS"/>
</dbReference>
<dbReference type="EC" id="2.7.11.1" evidence="1"/>
<accession>A0A5C1ABL2</accession>
<keyword evidence="9" id="KW-0472">Membrane</keyword>
<evidence type="ECO:0000256" key="5">
    <source>
        <dbReference type="ARBA" id="ARBA00022777"/>
    </source>
</evidence>
<dbReference type="SMART" id="SM00220">
    <property type="entry name" value="S_TKc"/>
    <property type="match status" value="1"/>
</dbReference>
<dbReference type="PROSITE" id="PS00107">
    <property type="entry name" value="PROTEIN_KINASE_ATP"/>
    <property type="match status" value="1"/>
</dbReference>
<evidence type="ECO:0000313" key="12">
    <source>
        <dbReference type="Proteomes" id="UP000324974"/>
    </source>
</evidence>
<dbReference type="FunFam" id="1.10.510.10:FF:000021">
    <property type="entry name" value="Serine/threonine protein kinase"/>
    <property type="match status" value="1"/>
</dbReference>
<dbReference type="EMBL" id="CP042425">
    <property type="protein sequence ID" value="QEL16100.1"/>
    <property type="molecule type" value="Genomic_DNA"/>
</dbReference>
<keyword evidence="5 11" id="KW-0418">Kinase</keyword>
<keyword evidence="9" id="KW-0812">Transmembrane</keyword>
<evidence type="ECO:0000259" key="10">
    <source>
        <dbReference type="PROSITE" id="PS50011"/>
    </source>
</evidence>
<dbReference type="KEGG" id="lrs:PX52LOC_03039"/>
<dbReference type="InterPro" id="IPR011009">
    <property type="entry name" value="Kinase-like_dom_sf"/>
</dbReference>
<evidence type="ECO:0000256" key="4">
    <source>
        <dbReference type="ARBA" id="ARBA00022741"/>
    </source>
</evidence>
<reference evidence="12" key="1">
    <citation type="submission" date="2019-08" db="EMBL/GenBank/DDBJ databases">
        <title>Limnoglobus roseus gen. nov., sp. nov., a novel freshwater planctomycete with a giant genome from the family Gemmataceae.</title>
        <authorList>
            <person name="Kulichevskaya I.S."/>
            <person name="Naumoff D.G."/>
            <person name="Miroshnikov K."/>
            <person name="Ivanova A."/>
            <person name="Philippov D.A."/>
            <person name="Hakobyan A."/>
            <person name="Rijpstra I.C."/>
            <person name="Sinninghe Damste J.S."/>
            <person name="Liesack W."/>
            <person name="Dedysh S.N."/>
        </authorList>
    </citation>
    <scope>NUCLEOTIDE SEQUENCE [LARGE SCALE GENOMIC DNA]</scope>
    <source>
        <strain evidence="12">PX52</strain>
    </source>
</reference>
<proteinExistence type="predicted"/>
<dbReference type="Gene3D" id="3.30.200.20">
    <property type="entry name" value="Phosphorylase Kinase, domain 1"/>
    <property type="match status" value="1"/>
</dbReference>
<dbReference type="InterPro" id="IPR000719">
    <property type="entry name" value="Prot_kinase_dom"/>
</dbReference>
<name>A0A5C1ABL2_9BACT</name>
<keyword evidence="4 7" id="KW-0547">Nucleotide-binding</keyword>
<keyword evidence="2 11" id="KW-0723">Serine/threonine-protein kinase</keyword>
<dbReference type="Proteomes" id="UP000324974">
    <property type="component" value="Chromosome"/>
</dbReference>
<dbReference type="GO" id="GO:0004674">
    <property type="term" value="F:protein serine/threonine kinase activity"/>
    <property type="evidence" value="ECO:0007669"/>
    <property type="project" value="UniProtKB-KW"/>
</dbReference>
<dbReference type="Pfam" id="PF00069">
    <property type="entry name" value="Pkinase"/>
    <property type="match status" value="1"/>
</dbReference>
<evidence type="ECO:0000256" key="1">
    <source>
        <dbReference type="ARBA" id="ARBA00012513"/>
    </source>
</evidence>
<feature type="region of interest" description="Disordered" evidence="8">
    <location>
        <begin position="1"/>
        <end position="31"/>
    </location>
</feature>
<dbReference type="RefSeq" id="WP_168219005.1">
    <property type="nucleotide sequence ID" value="NZ_CP042425.1"/>
</dbReference>